<organism evidence="1 2">
    <name type="scientific">Palleronia sediminis</name>
    <dbReference type="NCBI Taxonomy" id="2547833"/>
    <lineage>
        <taxon>Bacteria</taxon>
        <taxon>Pseudomonadati</taxon>
        <taxon>Pseudomonadota</taxon>
        <taxon>Alphaproteobacteria</taxon>
        <taxon>Rhodobacterales</taxon>
        <taxon>Roseobacteraceae</taxon>
        <taxon>Palleronia</taxon>
    </lineage>
</organism>
<dbReference type="InterPro" id="IPR011009">
    <property type="entry name" value="Kinase-like_dom_sf"/>
</dbReference>
<sequence>MNGTDGGPPPAEDAAQAAEALFGDPVDRITAPGGRRRASVRVHLGGRSVIASWRADPARRAREIALLEALAREDAPVPRFLGQSRGWSFQSDAGNRRLTAELERQDAQGRETVAAAALESLLQIKRAARRLGLVADLPPIANGPEWLGSFARGPVRLAERLGIPAPDYDAAALAHGLTSLPLAFIKWDARPGNAAIAADGRVIWFDWEDYGRRAGVEDAAFLVADEFWPLPADSSRDLLRRTGFVAPGHEPLFIRFAVLQGIERCRLILGQQGRHGWQDAARMRRYDRIGVSRELALRVTATAAALAGMDGAAQPLARWLDHAAMALPE</sequence>
<evidence type="ECO:0008006" key="3">
    <source>
        <dbReference type="Google" id="ProtNLM"/>
    </source>
</evidence>
<dbReference type="EMBL" id="SNAA01000016">
    <property type="protein sequence ID" value="TDL76571.1"/>
    <property type="molecule type" value="Genomic_DNA"/>
</dbReference>
<accession>A0A4R5ZZ97</accession>
<evidence type="ECO:0000313" key="2">
    <source>
        <dbReference type="Proteomes" id="UP000295701"/>
    </source>
</evidence>
<comment type="caution">
    <text evidence="1">The sequence shown here is derived from an EMBL/GenBank/DDBJ whole genome shotgun (WGS) entry which is preliminary data.</text>
</comment>
<proteinExistence type="predicted"/>
<reference evidence="1 2" key="1">
    <citation type="submission" date="2019-03" db="EMBL/GenBank/DDBJ databases">
        <title>Primorskyibacter sp. SS33 isolated from sediments.</title>
        <authorList>
            <person name="Xunke S."/>
        </authorList>
    </citation>
    <scope>NUCLEOTIDE SEQUENCE [LARGE SCALE GENOMIC DNA]</scope>
    <source>
        <strain evidence="1 2">SS33</strain>
    </source>
</reference>
<name>A0A4R5ZZ97_9RHOB</name>
<dbReference type="OrthoDB" id="5621369at2"/>
<evidence type="ECO:0000313" key="1">
    <source>
        <dbReference type="EMBL" id="TDL76571.1"/>
    </source>
</evidence>
<dbReference type="AlphaFoldDB" id="A0A4R5ZZ97"/>
<protein>
    <recommendedName>
        <fullName evidence="3">Aminoglycoside phosphotransferase domain-containing protein</fullName>
    </recommendedName>
</protein>
<dbReference type="SUPFAM" id="SSF56112">
    <property type="entry name" value="Protein kinase-like (PK-like)"/>
    <property type="match status" value="1"/>
</dbReference>
<keyword evidence="2" id="KW-1185">Reference proteome</keyword>
<dbReference type="RefSeq" id="WP_133397589.1">
    <property type="nucleotide sequence ID" value="NZ_SNAA01000016.1"/>
</dbReference>
<dbReference type="Proteomes" id="UP000295701">
    <property type="component" value="Unassembled WGS sequence"/>
</dbReference>
<gene>
    <name evidence="1" type="ORF">E2L08_13330</name>
</gene>